<evidence type="ECO:0000256" key="2">
    <source>
        <dbReference type="ARBA" id="ARBA00022695"/>
    </source>
</evidence>
<feature type="domain" description="Reverse transcriptase RNase H-like" evidence="10">
    <location>
        <begin position="222"/>
        <end position="259"/>
    </location>
</feature>
<dbReference type="GO" id="GO:0016787">
    <property type="term" value="F:hydrolase activity"/>
    <property type="evidence" value="ECO:0007669"/>
    <property type="project" value="UniProtKB-KW"/>
</dbReference>
<keyword evidence="5" id="KW-0378">Hydrolase</keyword>
<evidence type="ECO:0000256" key="4">
    <source>
        <dbReference type="ARBA" id="ARBA00022759"/>
    </source>
</evidence>
<sequence>MSIIALKAGYHQVKMYTPDMDKTAFVCPFGVYRLTRMPFGLKTAQAIFQRLIDFFRNGLKVNMLAYLDDLNIMPPPTFEQHLEDLRLVFKRLQQFKLQENREKCHFMCQKVKCLGYLITRSGIEVDPVKVAAIMDIPPPKNVKQLQKRATWTWSSEEQNSFDTLKKGLISPPVLKQLNENKPFILRTDASAYTLGAVCVKTKVPDNTQSSTPVVFLYRLKEIEGAEIRVVSDHQPLKWLLSLKTPTGRLARWALQIQSFNLKFEYVPGKPNVMADMLSRPACNHVYCSQANPVERKNGPHTTWAEKLPVIRFSMNSAKCSSTRYSVSFLQFGREMSTADDVKHDLLSVIHNADSYTFVAEITPYLRKFANLHQEIKDRVEKKQDQRKEYADNKRRNAVSYAPGDRVWVTTNKKSK</sequence>
<keyword evidence="13" id="KW-1185">Reference proteome</keyword>
<keyword evidence="2" id="KW-0548">Nucleotidyltransferase</keyword>
<evidence type="ECO:0000256" key="5">
    <source>
        <dbReference type="ARBA" id="ARBA00022801"/>
    </source>
</evidence>
<feature type="domain" description="Reverse transcriptase" evidence="9">
    <location>
        <begin position="3"/>
        <end position="117"/>
    </location>
</feature>
<feature type="coiled-coil region" evidence="8">
    <location>
        <begin position="365"/>
        <end position="392"/>
    </location>
</feature>
<dbReference type="InterPro" id="IPR043128">
    <property type="entry name" value="Rev_trsase/Diguanyl_cyclase"/>
</dbReference>
<dbReference type="GO" id="GO:0003964">
    <property type="term" value="F:RNA-directed DNA polymerase activity"/>
    <property type="evidence" value="ECO:0007669"/>
    <property type="project" value="UniProtKB-KW"/>
</dbReference>
<reference evidence="12" key="2">
    <citation type="submission" date="2020-06" db="EMBL/GenBank/DDBJ databases">
        <authorList>
            <person name="Sheffer M."/>
        </authorList>
    </citation>
    <scope>NUCLEOTIDE SEQUENCE</scope>
</reference>
<dbReference type="SUPFAM" id="SSF56672">
    <property type="entry name" value="DNA/RNA polymerases"/>
    <property type="match status" value="1"/>
</dbReference>
<accession>A0A8T0FXG2</accession>
<dbReference type="Gene3D" id="3.30.70.270">
    <property type="match status" value="1"/>
</dbReference>
<dbReference type="AlphaFoldDB" id="A0A8T0FXG2"/>
<dbReference type="InterPro" id="IPR050951">
    <property type="entry name" value="Retrovirus_Pol_polyprotein"/>
</dbReference>
<keyword evidence="8" id="KW-0175">Coiled coil</keyword>
<dbReference type="Pfam" id="PF17917">
    <property type="entry name" value="RT_RNaseH"/>
    <property type="match status" value="1"/>
</dbReference>
<dbReference type="InterPro" id="IPR000477">
    <property type="entry name" value="RT_dom"/>
</dbReference>
<proteinExistence type="predicted"/>
<evidence type="ECO:0000256" key="8">
    <source>
        <dbReference type="SAM" id="Coils"/>
    </source>
</evidence>
<keyword evidence="4" id="KW-0255">Endonuclease</keyword>
<dbReference type="CDD" id="cd01647">
    <property type="entry name" value="RT_LTR"/>
    <property type="match status" value="1"/>
</dbReference>
<evidence type="ECO:0000256" key="1">
    <source>
        <dbReference type="ARBA" id="ARBA00022679"/>
    </source>
</evidence>
<dbReference type="InterPro" id="IPR041577">
    <property type="entry name" value="RT_RNaseH_2"/>
</dbReference>
<dbReference type="PANTHER" id="PTHR37984">
    <property type="entry name" value="PROTEIN CBG26694"/>
    <property type="match status" value="1"/>
</dbReference>
<keyword evidence="7" id="KW-0511">Multifunctional enzyme</keyword>
<dbReference type="Pfam" id="PF17919">
    <property type="entry name" value="RT_RNaseH_2"/>
    <property type="match status" value="1"/>
</dbReference>
<feature type="domain" description="Reverse transcriptase/retrotransposon-derived protein RNase H-like" evidence="11">
    <location>
        <begin position="153"/>
        <end position="202"/>
    </location>
</feature>
<dbReference type="GO" id="GO:0004519">
    <property type="term" value="F:endonuclease activity"/>
    <property type="evidence" value="ECO:0007669"/>
    <property type="project" value="UniProtKB-KW"/>
</dbReference>
<keyword evidence="6" id="KW-0695">RNA-directed DNA polymerase</keyword>
<reference evidence="12" key="1">
    <citation type="journal article" date="2020" name="bioRxiv">
        <title>Chromosome-level reference genome of the European wasp spider Argiope bruennichi: a resource for studies on range expansion and evolutionary adaptation.</title>
        <authorList>
            <person name="Sheffer M.M."/>
            <person name="Hoppe A."/>
            <person name="Krehenwinkel H."/>
            <person name="Uhl G."/>
            <person name="Kuss A.W."/>
            <person name="Jensen L."/>
            <person name="Jensen C."/>
            <person name="Gillespie R.G."/>
            <person name="Hoff K.J."/>
            <person name="Prost S."/>
        </authorList>
    </citation>
    <scope>NUCLEOTIDE SEQUENCE</scope>
</reference>
<evidence type="ECO:0000256" key="7">
    <source>
        <dbReference type="ARBA" id="ARBA00023268"/>
    </source>
</evidence>
<name>A0A8T0FXG2_ARGBR</name>
<keyword evidence="3" id="KW-0540">Nuclease</keyword>
<dbReference type="PANTHER" id="PTHR37984:SF5">
    <property type="entry name" value="PROTEIN NYNRIN-LIKE"/>
    <property type="match status" value="1"/>
</dbReference>
<gene>
    <name evidence="12" type="ORF">HNY73_003280</name>
</gene>
<evidence type="ECO:0000259" key="11">
    <source>
        <dbReference type="Pfam" id="PF17919"/>
    </source>
</evidence>
<dbReference type="Gene3D" id="3.10.10.10">
    <property type="entry name" value="HIV Type 1 Reverse Transcriptase, subunit A, domain 1"/>
    <property type="match status" value="1"/>
</dbReference>
<evidence type="ECO:0000256" key="3">
    <source>
        <dbReference type="ARBA" id="ARBA00022722"/>
    </source>
</evidence>
<evidence type="ECO:0000259" key="10">
    <source>
        <dbReference type="Pfam" id="PF17917"/>
    </source>
</evidence>
<organism evidence="12 13">
    <name type="scientific">Argiope bruennichi</name>
    <name type="common">Wasp spider</name>
    <name type="synonym">Aranea bruennichi</name>
    <dbReference type="NCBI Taxonomy" id="94029"/>
    <lineage>
        <taxon>Eukaryota</taxon>
        <taxon>Metazoa</taxon>
        <taxon>Ecdysozoa</taxon>
        <taxon>Arthropoda</taxon>
        <taxon>Chelicerata</taxon>
        <taxon>Arachnida</taxon>
        <taxon>Araneae</taxon>
        <taxon>Araneomorphae</taxon>
        <taxon>Entelegynae</taxon>
        <taxon>Araneoidea</taxon>
        <taxon>Araneidae</taxon>
        <taxon>Argiope</taxon>
    </lineage>
</organism>
<dbReference type="Proteomes" id="UP000807504">
    <property type="component" value="Unassembled WGS sequence"/>
</dbReference>
<dbReference type="EMBL" id="JABXBU010000002">
    <property type="protein sequence ID" value="KAF8795432.1"/>
    <property type="molecule type" value="Genomic_DNA"/>
</dbReference>
<evidence type="ECO:0000256" key="6">
    <source>
        <dbReference type="ARBA" id="ARBA00022918"/>
    </source>
</evidence>
<dbReference type="InterPro" id="IPR043502">
    <property type="entry name" value="DNA/RNA_pol_sf"/>
</dbReference>
<comment type="caution">
    <text evidence="12">The sequence shown here is derived from an EMBL/GenBank/DDBJ whole genome shotgun (WGS) entry which is preliminary data.</text>
</comment>
<evidence type="ECO:0000313" key="13">
    <source>
        <dbReference type="Proteomes" id="UP000807504"/>
    </source>
</evidence>
<protein>
    <submittedName>
        <fullName evidence="12">Retrovirus-related Pol polyprotein like</fullName>
    </submittedName>
</protein>
<dbReference type="InterPro" id="IPR041373">
    <property type="entry name" value="RT_RNaseH"/>
</dbReference>
<dbReference type="Pfam" id="PF00078">
    <property type="entry name" value="RVT_1"/>
    <property type="match status" value="1"/>
</dbReference>
<evidence type="ECO:0000259" key="9">
    <source>
        <dbReference type="Pfam" id="PF00078"/>
    </source>
</evidence>
<keyword evidence="1" id="KW-0808">Transferase</keyword>
<evidence type="ECO:0000313" key="12">
    <source>
        <dbReference type="EMBL" id="KAF8795432.1"/>
    </source>
</evidence>